<evidence type="ECO:0000259" key="3">
    <source>
        <dbReference type="Pfam" id="PF00437"/>
    </source>
</evidence>
<dbReference type="InterPro" id="IPR001482">
    <property type="entry name" value="T2SS/T4SS_dom"/>
</dbReference>
<dbReference type="EMBL" id="BSCI01000012">
    <property type="protein sequence ID" value="GLG87581.1"/>
    <property type="molecule type" value="Genomic_DNA"/>
</dbReference>
<dbReference type="CDD" id="cd01130">
    <property type="entry name" value="VirB11-like_ATPase"/>
    <property type="match status" value="1"/>
</dbReference>
<dbReference type="InterPro" id="IPR027417">
    <property type="entry name" value="P-loop_NTPase"/>
</dbReference>
<dbReference type="GO" id="GO:0016887">
    <property type="term" value="F:ATP hydrolysis activity"/>
    <property type="evidence" value="ECO:0007669"/>
    <property type="project" value="InterPro"/>
</dbReference>
<feature type="compositionally biased region" description="Basic and acidic residues" evidence="2">
    <location>
        <begin position="440"/>
        <end position="456"/>
    </location>
</feature>
<reference evidence="4" key="2">
    <citation type="submission" date="2022-11" db="EMBL/GenBank/DDBJ databases">
        <title>Draft genome sequence of Coprococcus comes strain 31264.</title>
        <authorList>
            <person name="Hisatomi A."/>
            <person name="Ohkuma M."/>
            <person name="Sakamoto M."/>
        </authorList>
    </citation>
    <scope>NUCLEOTIDE SEQUENCE</scope>
    <source>
        <strain evidence="4">JCM 31264</strain>
    </source>
</reference>
<dbReference type="PANTHER" id="PTHR30486">
    <property type="entry name" value="TWITCHING MOTILITY PROTEIN PILT"/>
    <property type="match status" value="1"/>
</dbReference>
<dbReference type="AlphaFoldDB" id="A0AA37VBF9"/>
<comment type="similarity">
    <text evidence="1">Belongs to the GSP E family.</text>
</comment>
<dbReference type="InterPro" id="IPR050921">
    <property type="entry name" value="T4SS_GSP_E_ATPase"/>
</dbReference>
<evidence type="ECO:0000256" key="2">
    <source>
        <dbReference type="SAM" id="MobiDB-lite"/>
    </source>
</evidence>
<feature type="region of interest" description="Disordered" evidence="2">
    <location>
        <begin position="436"/>
        <end position="456"/>
    </location>
</feature>
<organism evidence="4 5">
    <name type="scientific">Coprococcus comes</name>
    <dbReference type="NCBI Taxonomy" id="410072"/>
    <lineage>
        <taxon>Bacteria</taxon>
        <taxon>Bacillati</taxon>
        <taxon>Bacillota</taxon>
        <taxon>Clostridia</taxon>
        <taxon>Lachnospirales</taxon>
        <taxon>Lachnospiraceae</taxon>
        <taxon>Coprococcus</taxon>
    </lineage>
</organism>
<evidence type="ECO:0000313" key="4">
    <source>
        <dbReference type="EMBL" id="GLG87581.1"/>
    </source>
</evidence>
<dbReference type="RefSeq" id="WP_242860802.1">
    <property type="nucleotide sequence ID" value="NZ_BSCI01000012.1"/>
</dbReference>
<evidence type="ECO:0000256" key="1">
    <source>
        <dbReference type="ARBA" id="ARBA00006611"/>
    </source>
</evidence>
<comment type="caution">
    <text evidence="4">The sequence shown here is derived from an EMBL/GenBank/DDBJ whole genome shotgun (WGS) entry which is preliminary data.</text>
</comment>
<dbReference type="SUPFAM" id="SSF52540">
    <property type="entry name" value="P-loop containing nucleoside triphosphate hydrolases"/>
    <property type="match status" value="1"/>
</dbReference>
<sequence>MRRAEQLHEEILAQMDLSKEASDEELLELIHRILEEKSKEEFIPLGEKAILGRELFNAFRKLDILQELIEDEEITEIMINGTQPIFIERNGRIYETDKKFLSKGKLEDVVQQMVAGCNRVVNEATPIVDARLEDGSRVNVVLPPVALNGPIVTIRKFPKSRITMETMIDTGSIGKEAAAMLIQAVKAKYNIFISGGTGSGKTTFLNVLSDFIPKEERIITIEDSAELQITGIPNLVRLEARNANVEGTGEINIRDLIRTALRMRPERIIVGEVRGEEALDMLQAFNTGHDGSISTGHANSPDDMMSRLSTMVLMGIKLPLEAVMRQIASGIDILVHLGRLRDKSRKVLEIMEVLGYEKGEIRLQPLFSFQETGSKDGKIQGEWVKRSTLTRTEKLMAAGYQPEGVCPGNNGKHSSGVSDRHAVLFKTMDDGSTFSSGNEVLRKDDLSGGGKREETF</sequence>
<evidence type="ECO:0000313" key="5">
    <source>
        <dbReference type="Proteomes" id="UP001145109"/>
    </source>
</evidence>
<dbReference type="PANTHER" id="PTHR30486:SF6">
    <property type="entry name" value="TYPE IV PILUS RETRACTATION ATPASE PILT"/>
    <property type="match status" value="1"/>
</dbReference>
<accession>A0AA37VBF9</accession>
<gene>
    <name evidence="4" type="ORF">comes_21270</name>
</gene>
<protein>
    <submittedName>
        <fullName evidence="4">Type II secretion system protein E</fullName>
    </submittedName>
</protein>
<dbReference type="Proteomes" id="UP001145109">
    <property type="component" value="Unassembled WGS sequence"/>
</dbReference>
<dbReference type="Gene3D" id="3.30.450.380">
    <property type="match status" value="1"/>
</dbReference>
<dbReference type="Gene3D" id="3.40.50.300">
    <property type="entry name" value="P-loop containing nucleotide triphosphate hydrolases"/>
    <property type="match status" value="1"/>
</dbReference>
<name>A0AA37VBF9_9FIRM</name>
<reference evidence="4" key="1">
    <citation type="submission" date="2022-09" db="EMBL/GenBank/DDBJ databases">
        <title>Draft genome sequence of Coprococcus comes strain 31264.</title>
        <authorList>
            <person name="Atsushi H."/>
            <person name="Moriya O."/>
            <person name="Mitsuo S."/>
        </authorList>
    </citation>
    <scope>NUCLEOTIDE SEQUENCE</scope>
    <source>
        <strain evidence="4">JCM 31264</strain>
    </source>
</reference>
<dbReference type="Pfam" id="PF00437">
    <property type="entry name" value="T2SSE"/>
    <property type="match status" value="1"/>
</dbReference>
<proteinExistence type="inferred from homology"/>
<feature type="domain" description="Bacterial type II secretion system protein E" evidence="3">
    <location>
        <begin position="63"/>
        <end position="339"/>
    </location>
</feature>